<sequence>MSSSKATGCSPIVSYSIKGPDTTQGQKEVIPLTSNIIIYVSDLSDRFTLKIVNALGSAQSDNAQDIASKFLGSHLPFKYSKLVEEIQPKGCRDSTTMHIHGVTFEKNKREKLTDQKRIVQ</sequence>
<name>A0A024GVQ3_9STRA</name>
<protein>
    <submittedName>
        <fullName evidence="2">Uncharacterized protein</fullName>
    </submittedName>
</protein>
<dbReference type="EMBL" id="CAIX01000510">
    <property type="protein sequence ID" value="CCI50455.1"/>
    <property type="molecule type" value="Genomic_DNA"/>
</dbReference>
<evidence type="ECO:0000313" key="2">
    <source>
        <dbReference type="EMBL" id="CCI50455.1"/>
    </source>
</evidence>
<evidence type="ECO:0000313" key="1">
    <source>
        <dbReference type="EMBL" id="CCI48222.1"/>
    </source>
</evidence>
<dbReference type="InParanoid" id="A0A024GVQ3"/>
<reference evidence="2 3" key="1">
    <citation type="submission" date="2012-05" db="EMBL/GenBank/DDBJ databases">
        <title>Recombination and specialization in a pathogen metapopulation.</title>
        <authorList>
            <person name="Gardiner A."/>
            <person name="Kemen E."/>
            <person name="Schultz-Larsen T."/>
            <person name="MacLean D."/>
            <person name="Van Oosterhout C."/>
            <person name="Jones J.D.G."/>
        </authorList>
    </citation>
    <scope>NUCLEOTIDE SEQUENCE [LARGE SCALE GENOMIC DNA]</scope>
    <source>
        <strain evidence="2 3">Ac Nc2</strain>
    </source>
</reference>
<organism evidence="2 3">
    <name type="scientific">Albugo candida</name>
    <dbReference type="NCBI Taxonomy" id="65357"/>
    <lineage>
        <taxon>Eukaryota</taxon>
        <taxon>Sar</taxon>
        <taxon>Stramenopiles</taxon>
        <taxon>Oomycota</taxon>
        <taxon>Peronosporomycetes</taxon>
        <taxon>Albuginales</taxon>
        <taxon>Albuginaceae</taxon>
        <taxon>Albugo</taxon>
    </lineage>
</organism>
<proteinExistence type="predicted"/>
<accession>A0A024GVQ3</accession>
<evidence type="ECO:0000313" key="3">
    <source>
        <dbReference type="Proteomes" id="UP000053237"/>
    </source>
</evidence>
<dbReference type="AlphaFoldDB" id="A0A024GVQ3"/>
<dbReference type="EMBL" id="CAIX01000210">
    <property type="protein sequence ID" value="CCI48222.1"/>
    <property type="molecule type" value="Genomic_DNA"/>
</dbReference>
<comment type="caution">
    <text evidence="2">The sequence shown here is derived from an EMBL/GenBank/DDBJ whole genome shotgun (WGS) entry which is preliminary data.</text>
</comment>
<gene>
    <name evidence="1" type="ORF">BN9_092840</name>
    <name evidence="2" type="ORF">BN9_122290</name>
</gene>
<dbReference type="Proteomes" id="UP000053237">
    <property type="component" value="Unassembled WGS sequence"/>
</dbReference>
<keyword evidence="3" id="KW-1185">Reference proteome</keyword>